<sequence>MGVSINIAWCLYRKSNNFQISQIEFRTIVQVYLKKYSSAHKGTGRTPYEIRYDKMDYHVEKIPNNKRRCCAGRFCKSSIRIQCRKCDVGLCIDCFLAYHTKNL</sequence>
<evidence type="ECO:0000313" key="2">
    <source>
        <dbReference type="Proteomes" id="UP001162156"/>
    </source>
</evidence>
<dbReference type="Proteomes" id="UP001162156">
    <property type="component" value="Unassembled WGS sequence"/>
</dbReference>
<dbReference type="AlphaFoldDB" id="A0AAV8ZW60"/>
<organism evidence="1 2">
    <name type="scientific">Rhamnusium bicolor</name>
    <dbReference type="NCBI Taxonomy" id="1586634"/>
    <lineage>
        <taxon>Eukaryota</taxon>
        <taxon>Metazoa</taxon>
        <taxon>Ecdysozoa</taxon>
        <taxon>Arthropoda</taxon>
        <taxon>Hexapoda</taxon>
        <taxon>Insecta</taxon>
        <taxon>Pterygota</taxon>
        <taxon>Neoptera</taxon>
        <taxon>Endopterygota</taxon>
        <taxon>Coleoptera</taxon>
        <taxon>Polyphaga</taxon>
        <taxon>Cucujiformia</taxon>
        <taxon>Chrysomeloidea</taxon>
        <taxon>Cerambycidae</taxon>
        <taxon>Lepturinae</taxon>
        <taxon>Rhagiini</taxon>
        <taxon>Rhamnusium</taxon>
    </lineage>
</organism>
<accession>A0AAV8ZW60</accession>
<reference evidence="1" key="1">
    <citation type="journal article" date="2023" name="Insect Mol. Biol.">
        <title>Genome sequencing provides insights into the evolution of gene families encoding plant cell wall-degrading enzymes in longhorned beetles.</title>
        <authorList>
            <person name="Shin N.R."/>
            <person name="Okamura Y."/>
            <person name="Kirsch R."/>
            <person name="Pauchet Y."/>
        </authorList>
    </citation>
    <scope>NUCLEOTIDE SEQUENCE</scope>
    <source>
        <strain evidence="1">RBIC_L_NR</strain>
    </source>
</reference>
<evidence type="ECO:0000313" key="1">
    <source>
        <dbReference type="EMBL" id="KAJ8970796.1"/>
    </source>
</evidence>
<name>A0AAV8ZW60_9CUCU</name>
<keyword evidence="2" id="KW-1185">Reference proteome</keyword>
<dbReference type="EMBL" id="JANEYF010000305">
    <property type="protein sequence ID" value="KAJ8970796.1"/>
    <property type="molecule type" value="Genomic_DNA"/>
</dbReference>
<gene>
    <name evidence="1" type="ORF">NQ314_001026</name>
</gene>
<proteinExistence type="predicted"/>
<protein>
    <submittedName>
        <fullName evidence="1">Uncharacterized protein</fullName>
    </submittedName>
</protein>
<comment type="caution">
    <text evidence="1">The sequence shown here is derived from an EMBL/GenBank/DDBJ whole genome shotgun (WGS) entry which is preliminary data.</text>
</comment>